<feature type="region of interest" description="Disordered" evidence="14">
    <location>
        <begin position="144"/>
        <end position="183"/>
    </location>
</feature>
<evidence type="ECO:0000256" key="13">
    <source>
        <dbReference type="ARBA" id="ARBA00023204"/>
    </source>
</evidence>
<accession>A0A6N7IUQ0</accession>
<comment type="caution">
    <text evidence="16">The sequence shown here is derived from an EMBL/GenBank/DDBJ whole genome shotgun (WGS) entry which is preliminary data.</text>
</comment>
<dbReference type="InterPro" id="IPR014140">
    <property type="entry name" value="DNA_helicase_suAddB"/>
</dbReference>
<keyword evidence="12" id="KW-0238">DNA-binding</keyword>
<evidence type="ECO:0000256" key="12">
    <source>
        <dbReference type="ARBA" id="ARBA00023125"/>
    </source>
</evidence>
<evidence type="ECO:0000256" key="2">
    <source>
        <dbReference type="ARBA" id="ARBA00022722"/>
    </source>
</evidence>
<protein>
    <submittedName>
        <fullName evidence="16">Helicase-exonuclease AddAB subunit AddB</fullName>
    </submittedName>
</protein>
<dbReference type="GO" id="GO:0051539">
    <property type="term" value="F:4 iron, 4 sulfur cluster binding"/>
    <property type="evidence" value="ECO:0007669"/>
    <property type="project" value="UniProtKB-KW"/>
</dbReference>
<name>A0A6N7IUQ0_9FIRM</name>
<evidence type="ECO:0000256" key="7">
    <source>
        <dbReference type="ARBA" id="ARBA00022806"/>
    </source>
</evidence>
<evidence type="ECO:0000256" key="6">
    <source>
        <dbReference type="ARBA" id="ARBA00022801"/>
    </source>
</evidence>
<keyword evidence="8 16" id="KW-0269">Exonuclease</keyword>
<evidence type="ECO:0000256" key="9">
    <source>
        <dbReference type="ARBA" id="ARBA00022840"/>
    </source>
</evidence>
<evidence type="ECO:0000256" key="11">
    <source>
        <dbReference type="ARBA" id="ARBA00023014"/>
    </source>
</evidence>
<dbReference type="PROSITE" id="PS51217">
    <property type="entry name" value="UVRD_HELICASE_CTER"/>
    <property type="match status" value="1"/>
</dbReference>
<gene>
    <name evidence="16" type="primary">addB</name>
    <name evidence="16" type="ORF">GFC01_16600</name>
</gene>
<keyword evidence="1" id="KW-0004">4Fe-4S</keyword>
<dbReference type="Proteomes" id="UP000441717">
    <property type="component" value="Unassembled WGS sequence"/>
</dbReference>
<keyword evidence="2" id="KW-0540">Nuclease</keyword>
<keyword evidence="10" id="KW-0408">Iron</keyword>
<dbReference type="EMBL" id="WHYR01000072">
    <property type="protein sequence ID" value="MQL53845.1"/>
    <property type="molecule type" value="Genomic_DNA"/>
</dbReference>
<dbReference type="Pfam" id="PF12705">
    <property type="entry name" value="PDDEXK_1"/>
    <property type="match status" value="1"/>
</dbReference>
<evidence type="ECO:0000256" key="3">
    <source>
        <dbReference type="ARBA" id="ARBA00022723"/>
    </source>
</evidence>
<dbReference type="Pfam" id="PF21445">
    <property type="entry name" value="ADDB_N"/>
    <property type="match status" value="2"/>
</dbReference>
<organism evidence="16 17">
    <name type="scientific">Desulfofundulus thermobenzoicus</name>
    <dbReference type="NCBI Taxonomy" id="29376"/>
    <lineage>
        <taxon>Bacteria</taxon>
        <taxon>Bacillati</taxon>
        <taxon>Bacillota</taxon>
        <taxon>Clostridia</taxon>
        <taxon>Eubacteriales</taxon>
        <taxon>Peptococcaceae</taxon>
        <taxon>Desulfofundulus</taxon>
    </lineage>
</organism>
<dbReference type="OrthoDB" id="9758506at2"/>
<dbReference type="Gene3D" id="3.40.50.300">
    <property type="entry name" value="P-loop containing nucleotide triphosphate hydrolases"/>
    <property type="match status" value="4"/>
</dbReference>
<dbReference type="GO" id="GO:0004386">
    <property type="term" value="F:helicase activity"/>
    <property type="evidence" value="ECO:0007669"/>
    <property type="project" value="UniProtKB-KW"/>
</dbReference>
<dbReference type="GO" id="GO:0046872">
    <property type="term" value="F:metal ion binding"/>
    <property type="evidence" value="ECO:0007669"/>
    <property type="project" value="UniProtKB-KW"/>
</dbReference>
<evidence type="ECO:0000256" key="8">
    <source>
        <dbReference type="ARBA" id="ARBA00022839"/>
    </source>
</evidence>
<dbReference type="PANTHER" id="PTHR30591:SF1">
    <property type="entry name" value="RECBCD ENZYME SUBUNIT RECC"/>
    <property type="match status" value="1"/>
</dbReference>
<dbReference type="GO" id="GO:0003677">
    <property type="term" value="F:DNA binding"/>
    <property type="evidence" value="ECO:0007669"/>
    <property type="project" value="UniProtKB-KW"/>
</dbReference>
<dbReference type="InterPro" id="IPR049035">
    <property type="entry name" value="ADDB_N"/>
</dbReference>
<sequence>MGLHLLLGRAGTGKTRRCLEEVRAELEKEPLGPPLILITPDQATFNMERELALLGGSLRAQVYSFRRLAYRVLREAGGAARLPVNELGRRMILKKILLEERDRLALMGALQNRPGFLSSLSELIGELKMCRITPEDLGELIEAPRGDQQNNGWNGKKPEPATDMDEGLVSPGGEGGPACSPVQDRKPHIPAGPGWNLKTVAPVVMPGGLLERKLADLYLVYRRLAMDLAGRFADPDDYLDLLARQVARADFLNDCRVWLDGFASFTPQEYAVLQALLVKARDITVTLTLDPALAAGRPAEYDPFVGSWETRRRLHRLARQAGMAVREEYLEPDQNWRLARAPDLAHLERHYFHYPTVQYAGPVERVQLFAAVSPRAEVEGVARAVRRLLREEGFRPRQIMVTVRDVEVYFPLFKRVLADYEIPFFIDHRQPVMHHPLVELLRSALEIWQKNWAYDPVFRYLKTGLTRVEREEVDRLENYVLAAGIRGSRWYSERPWEYLPGGLRAGSGEKERAGLLDGINRIRWRAIKELRRAQKKAQKASAGRVMRLSARRWAAILLELCLDLGVPQKLEQWCRAAREESQPALFREHRQVWRLVGGLLDQLVETLGEAELTLEELSAVMDAGFEATDLALIPPVLDAVTVGSLDRSRPSRDVQVLFVPGLTEGVLPARLKTTGVFTDWEREALSHRLAQRNRELPPGTVDRLQQEQFLVYRVLTRTGGRLILSHPLGDSEGRAVTPSPVVRRVKELLPGLKPQFLPADPSGEDIMEHPSGLLPQLALRWRDAARGEPVHPVWWRVYNLFLEREEWREKLALVRTGLMGRNMEPPLGRELGRRLWGVQRGRRHFLKTTVYRLERFVQCPFAHFLAHGLGLEERQVHAVAPPDTGQLYHEALRRFVEQVQKEGPAWEALGDGDIHRICAELVEQLAPALQNQILLSSARLRRQKERLLERVSHSARALARQIKNSRFRPAALEVSFGTRENLSPRDMAAGQEALPFWTELCLPPLELALDGETVLHLVGRIDRVDLGRGDQCLYLRVIDYKSGAGRLDLAGVLAGAQLQLLVYLWAALEHFAALCRHRQRILPAGAFYFQVQRPLLKLEQPGFLPEELEREWLKEFRLSGWLIDHGPELYSLSDQGLKPGASSLLVPVRLTGNGSPYRQATGPLYTPAEFRAILDGLRELLCRAGRDILDGRVDIAPLKTASGSGCQFCAYRPVCRFDLWLPENRFRSLQVDRRELRRRLEDAGREGGKGLVLYNLD</sequence>
<feature type="domain" description="UvrD-like helicase C-terminal" evidence="15">
    <location>
        <begin position="335"/>
        <end position="650"/>
    </location>
</feature>
<dbReference type="Gene3D" id="6.10.140.1030">
    <property type="match status" value="1"/>
</dbReference>
<dbReference type="SUPFAM" id="SSF52540">
    <property type="entry name" value="P-loop containing nucleoside triphosphate hydrolases"/>
    <property type="match status" value="1"/>
</dbReference>
<dbReference type="InterPro" id="IPR038726">
    <property type="entry name" value="PDDEXK_AddAB-type"/>
</dbReference>
<keyword evidence="11" id="KW-0411">Iron-sulfur</keyword>
<dbReference type="NCBIfam" id="TIGR02773">
    <property type="entry name" value="addB_Gpos"/>
    <property type="match status" value="1"/>
</dbReference>
<proteinExistence type="predicted"/>
<evidence type="ECO:0000256" key="1">
    <source>
        <dbReference type="ARBA" id="ARBA00022485"/>
    </source>
</evidence>
<dbReference type="InterPro" id="IPR027417">
    <property type="entry name" value="P-loop_NTPase"/>
</dbReference>
<keyword evidence="9" id="KW-0067">ATP-binding</keyword>
<keyword evidence="7 16" id="KW-0347">Helicase</keyword>
<dbReference type="RefSeq" id="WP_152948301.1">
    <property type="nucleotide sequence ID" value="NZ_WHYR01000072.1"/>
</dbReference>
<evidence type="ECO:0000259" key="15">
    <source>
        <dbReference type="PROSITE" id="PS51217"/>
    </source>
</evidence>
<keyword evidence="13" id="KW-0234">DNA repair</keyword>
<evidence type="ECO:0000313" key="17">
    <source>
        <dbReference type="Proteomes" id="UP000441717"/>
    </source>
</evidence>
<keyword evidence="4" id="KW-0547">Nucleotide-binding</keyword>
<dbReference type="GO" id="GO:0005524">
    <property type="term" value="F:ATP binding"/>
    <property type="evidence" value="ECO:0007669"/>
    <property type="project" value="UniProtKB-KW"/>
</dbReference>
<keyword evidence="17" id="KW-1185">Reference proteome</keyword>
<dbReference type="AlphaFoldDB" id="A0A6N7IUQ0"/>
<evidence type="ECO:0000256" key="4">
    <source>
        <dbReference type="ARBA" id="ARBA00022741"/>
    </source>
</evidence>
<evidence type="ECO:0000256" key="10">
    <source>
        <dbReference type="ARBA" id="ARBA00023004"/>
    </source>
</evidence>
<keyword evidence="5" id="KW-0227">DNA damage</keyword>
<keyword evidence="3" id="KW-0479">Metal-binding</keyword>
<dbReference type="GO" id="GO:0004527">
    <property type="term" value="F:exonuclease activity"/>
    <property type="evidence" value="ECO:0007669"/>
    <property type="project" value="UniProtKB-KW"/>
</dbReference>
<dbReference type="InterPro" id="IPR014017">
    <property type="entry name" value="DNA_helicase_UvrD-like_C"/>
</dbReference>
<dbReference type="GO" id="GO:0000724">
    <property type="term" value="P:double-strand break repair via homologous recombination"/>
    <property type="evidence" value="ECO:0007669"/>
    <property type="project" value="InterPro"/>
</dbReference>
<reference evidence="16 17" key="1">
    <citation type="submission" date="2019-10" db="EMBL/GenBank/DDBJ databases">
        <title>Comparative genomics of sulfur disproportionating microorganisms.</title>
        <authorList>
            <person name="Ward L.M."/>
            <person name="Bertran E."/>
            <person name="Johnston D."/>
        </authorList>
    </citation>
    <scope>NUCLEOTIDE SEQUENCE [LARGE SCALE GENOMIC DNA]</scope>
    <source>
        <strain evidence="16 17">DSM 14055</strain>
    </source>
</reference>
<evidence type="ECO:0000256" key="14">
    <source>
        <dbReference type="SAM" id="MobiDB-lite"/>
    </source>
</evidence>
<keyword evidence="6" id="KW-0378">Hydrolase</keyword>
<evidence type="ECO:0000313" key="16">
    <source>
        <dbReference type="EMBL" id="MQL53845.1"/>
    </source>
</evidence>
<dbReference type="PANTHER" id="PTHR30591">
    <property type="entry name" value="RECBCD ENZYME SUBUNIT RECC"/>
    <property type="match status" value="1"/>
</dbReference>
<evidence type="ECO:0000256" key="5">
    <source>
        <dbReference type="ARBA" id="ARBA00022763"/>
    </source>
</evidence>